<dbReference type="RefSeq" id="WP_088050976.1">
    <property type="nucleotide sequence ID" value="NZ_BMJD01000052.1"/>
</dbReference>
<feature type="region of interest" description="Disordered" evidence="3">
    <location>
        <begin position="28"/>
        <end position="71"/>
    </location>
</feature>
<dbReference type="CDD" id="cd10917">
    <property type="entry name" value="CE4_NodB_like_6s_7s"/>
    <property type="match status" value="1"/>
</dbReference>
<dbReference type="SUPFAM" id="SSF88713">
    <property type="entry name" value="Glycoside hydrolase/deacetylase"/>
    <property type="match status" value="1"/>
</dbReference>
<dbReference type="InterPro" id="IPR002509">
    <property type="entry name" value="NODB_dom"/>
</dbReference>
<keyword evidence="1" id="KW-0479">Metal-binding</keyword>
<dbReference type="InterPro" id="IPR011330">
    <property type="entry name" value="Glyco_hydro/deAcase_b/a-brl"/>
</dbReference>
<dbReference type="Pfam" id="PF01522">
    <property type="entry name" value="Polysacc_deac_1"/>
    <property type="match status" value="1"/>
</dbReference>
<evidence type="ECO:0000256" key="4">
    <source>
        <dbReference type="SAM" id="SignalP"/>
    </source>
</evidence>
<dbReference type="GO" id="GO:0046872">
    <property type="term" value="F:metal ion binding"/>
    <property type="evidence" value="ECO:0007669"/>
    <property type="project" value="UniProtKB-KW"/>
</dbReference>
<keyword evidence="4" id="KW-0732">Signal</keyword>
<evidence type="ECO:0000259" key="5">
    <source>
        <dbReference type="PROSITE" id="PS51677"/>
    </source>
</evidence>
<keyword evidence="7" id="KW-1185">Reference proteome</keyword>
<dbReference type="InterPro" id="IPR050248">
    <property type="entry name" value="Polysacc_deacetylase_ArnD"/>
</dbReference>
<dbReference type="GO" id="GO:0016020">
    <property type="term" value="C:membrane"/>
    <property type="evidence" value="ECO:0007669"/>
    <property type="project" value="TreeGrafter"/>
</dbReference>
<accession>A0A9W5U2C4</accession>
<organism evidence="6 7">
    <name type="scientific">Lentibacillus populi</name>
    <dbReference type="NCBI Taxonomy" id="1827502"/>
    <lineage>
        <taxon>Bacteria</taxon>
        <taxon>Bacillati</taxon>
        <taxon>Bacillota</taxon>
        <taxon>Bacilli</taxon>
        <taxon>Bacillales</taxon>
        <taxon>Bacillaceae</taxon>
        <taxon>Lentibacillus</taxon>
    </lineage>
</organism>
<dbReference type="PROSITE" id="PS51677">
    <property type="entry name" value="NODB"/>
    <property type="match status" value="1"/>
</dbReference>
<dbReference type="Proteomes" id="UP000621492">
    <property type="component" value="Unassembled WGS sequence"/>
</dbReference>
<evidence type="ECO:0000256" key="3">
    <source>
        <dbReference type="SAM" id="MobiDB-lite"/>
    </source>
</evidence>
<feature type="domain" description="NodB homology" evidence="5">
    <location>
        <begin position="95"/>
        <end position="275"/>
    </location>
</feature>
<dbReference type="PANTHER" id="PTHR10587">
    <property type="entry name" value="GLYCOSYL TRANSFERASE-RELATED"/>
    <property type="match status" value="1"/>
</dbReference>
<feature type="compositionally biased region" description="Basic and acidic residues" evidence="3">
    <location>
        <begin position="46"/>
        <end position="71"/>
    </location>
</feature>
<evidence type="ECO:0000313" key="7">
    <source>
        <dbReference type="Proteomes" id="UP000621492"/>
    </source>
</evidence>
<evidence type="ECO:0000313" key="6">
    <source>
        <dbReference type="EMBL" id="GGB59111.1"/>
    </source>
</evidence>
<dbReference type="PANTHER" id="PTHR10587:SF133">
    <property type="entry name" value="CHITIN DEACETYLASE 1-RELATED"/>
    <property type="match status" value="1"/>
</dbReference>
<reference evidence="6" key="1">
    <citation type="journal article" date="2014" name="Int. J. Syst. Evol. Microbiol.">
        <title>Complete genome sequence of Corynebacterium casei LMG S-19264T (=DSM 44701T), isolated from a smear-ripened cheese.</title>
        <authorList>
            <consortium name="US DOE Joint Genome Institute (JGI-PGF)"/>
            <person name="Walter F."/>
            <person name="Albersmeier A."/>
            <person name="Kalinowski J."/>
            <person name="Ruckert C."/>
        </authorList>
    </citation>
    <scope>NUCLEOTIDE SEQUENCE</scope>
    <source>
        <strain evidence="6">CGMCC 1.15454</strain>
    </source>
</reference>
<dbReference type="Gene3D" id="3.20.20.370">
    <property type="entry name" value="Glycoside hydrolase/deacetylase"/>
    <property type="match status" value="1"/>
</dbReference>
<gene>
    <name evidence="6" type="ORF">GCM10011409_40740</name>
</gene>
<dbReference type="GO" id="GO:0016810">
    <property type="term" value="F:hydrolase activity, acting on carbon-nitrogen (but not peptide) bonds"/>
    <property type="evidence" value="ECO:0007669"/>
    <property type="project" value="InterPro"/>
</dbReference>
<comment type="caution">
    <text evidence="6">The sequence shown here is derived from an EMBL/GenBank/DDBJ whole genome shotgun (WGS) entry which is preliminary data.</text>
</comment>
<dbReference type="EMBL" id="BMJD01000052">
    <property type="protein sequence ID" value="GGB59111.1"/>
    <property type="molecule type" value="Genomic_DNA"/>
</dbReference>
<sequence length="283" mass="32154">MKKIILISLFILGVLLAACSNQTVNQQTEDGNAADSQTNEKAASNEQKKDNENKDKQDKNDKRGEEKKKAETLEPKYKVSDVFSIVPIDQNTNEKVVLLTFDDAPDEHALEMAKTLKSLDAGAIFFVNGHFLESPEKKEMLKEIHDMGFMIGNHTYSHAYLPDLPEQEQRAEIVRVSDMVEKITGEKPEFFRAPNGANTDYTKKIAEEQGMILMNWSYGYDWNKEYMSKEALTDIMLNTDLLANGVNLLMHDREWTAAALKDIVTGLRDKGYEMVDPKLIKTR</sequence>
<evidence type="ECO:0000256" key="1">
    <source>
        <dbReference type="ARBA" id="ARBA00022723"/>
    </source>
</evidence>
<dbReference type="PROSITE" id="PS51257">
    <property type="entry name" value="PROKAR_LIPOPROTEIN"/>
    <property type="match status" value="1"/>
</dbReference>
<feature type="signal peptide" evidence="4">
    <location>
        <begin position="1"/>
        <end position="17"/>
    </location>
</feature>
<feature type="chain" id="PRO_5040867836" description="NodB homology domain-containing protein" evidence="4">
    <location>
        <begin position="18"/>
        <end position="283"/>
    </location>
</feature>
<dbReference type="GO" id="GO:0005975">
    <property type="term" value="P:carbohydrate metabolic process"/>
    <property type="evidence" value="ECO:0007669"/>
    <property type="project" value="InterPro"/>
</dbReference>
<evidence type="ECO:0000256" key="2">
    <source>
        <dbReference type="ARBA" id="ARBA00022801"/>
    </source>
</evidence>
<dbReference type="AlphaFoldDB" id="A0A9W5U2C4"/>
<protein>
    <recommendedName>
        <fullName evidence="5">NodB homology domain-containing protein</fullName>
    </recommendedName>
</protein>
<proteinExistence type="predicted"/>
<name>A0A9W5U2C4_9BACI</name>
<reference evidence="6" key="2">
    <citation type="submission" date="2020-09" db="EMBL/GenBank/DDBJ databases">
        <authorList>
            <person name="Sun Q."/>
            <person name="Zhou Y."/>
        </authorList>
    </citation>
    <scope>NUCLEOTIDE SEQUENCE</scope>
    <source>
        <strain evidence="6">CGMCC 1.15454</strain>
    </source>
</reference>
<feature type="compositionally biased region" description="Polar residues" evidence="3">
    <location>
        <begin position="28"/>
        <end position="44"/>
    </location>
</feature>
<keyword evidence="2" id="KW-0378">Hydrolase</keyword>